<protein>
    <submittedName>
        <fullName evidence="2">Uncharacterized protein</fullName>
    </submittedName>
</protein>
<evidence type="ECO:0000256" key="1">
    <source>
        <dbReference type="SAM" id="Phobius"/>
    </source>
</evidence>
<dbReference type="AlphaFoldDB" id="A0A2A8ZSP0"/>
<feature type="transmembrane region" description="Helical" evidence="1">
    <location>
        <begin position="52"/>
        <end position="72"/>
    </location>
</feature>
<keyword evidence="1" id="KW-0472">Membrane</keyword>
<evidence type="ECO:0000313" key="3">
    <source>
        <dbReference type="Proteomes" id="UP000220032"/>
    </source>
</evidence>
<sequence>MKTHLQQLIKFYGDNMSNSKILKKERWFAWVCIILTLVFFMAMFFNQNTTRSTTVIISMLLITLISYIVLVYKLEKRLGGLENLTKAQRIGVCCDTILTTKFLIYLNDTKSLREEKINRLRNYFEENGFYNEKHLKIFMDVSEKECQNRFSNISWLSLLVGFLIPIWTYLMQNLFKLPNVKLDTTNLIDINMVKFIFIGIACIVSLYYIFIRFFWAAIKSIILLLFPVRKYEMLDLTSLIRELYLECYIEENQEEQSLIVKGFVRKE</sequence>
<keyword evidence="1" id="KW-0812">Transmembrane</keyword>
<keyword evidence="1" id="KW-1133">Transmembrane helix</keyword>
<dbReference type="Proteomes" id="UP000220032">
    <property type="component" value="Unassembled WGS sequence"/>
</dbReference>
<organism evidence="2 3">
    <name type="scientific">Bacillus cereus</name>
    <dbReference type="NCBI Taxonomy" id="1396"/>
    <lineage>
        <taxon>Bacteria</taxon>
        <taxon>Bacillati</taxon>
        <taxon>Bacillota</taxon>
        <taxon>Bacilli</taxon>
        <taxon>Bacillales</taxon>
        <taxon>Bacillaceae</taxon>
        <taxon>Bacillus</taxon>
        <taxon>Bacillus cereus group</taxon>
    </lineage>
</organism>
<gene>
    <name evidence="2" type="ORF">CN307_32395</name>
</gene>
<reference evidence="2 3" key="1">
    <citation type="submission" date="2017-09" db="EMBL/GenBank/DDBJ databases">
        <title>Large-scale bioinformatics analysis of Bacillus genomes uncovers conserved roles of natural products in bacterial physiology.</title>
        <authorList>
            <consortium name="Agbiome Team Llc"/>
            <person name="Bleich R.M."/>
            <person name="Grubbs K.J."/>
            <person name="Santa Maria K.C."/>
            <person name="Allen S.E."/>
            <person name="Farag S."/>
            <person name="Shank E.A."/>
            <person name="Bowers A."/>
        </authorList>
    </citation>
    <scope>NUCLEOTIDE SEQUENCE [LARGE SCALE GENOMIC DNA]</scope>
    <source>
        <strain evidence="2 3">AFS022681</strain>
    </source>
</reference>
<comment type="caution">
    <text evidence="2">The sequence shown here is derived from an EMBL/GenBank/DDBJ whole genome shotgun (WGS) entry which is preliminary data.</text>
</comment>
<feature type="transmembrane region" description="Helical" evidence="1">
    <location>
        <begin position="195"/>
        <end position="226"/>
    </location>
</feature>
<name>A0A2A8ZSP0_BACCE</name>
<dbReference type="EMBL" id="NTRR01000102">
    <property type="protein sequence ID" value="PFE06791.1"/>
    <property type="molecule type" value="Genomic_DNA"/>
</dbReference>
<proteinExistence type="predicted"/>
<dbReference type="RefSeq" id="WP_064472752.1">
    <property type="nucleotide sequence ID" value="NZ_NTRR01000102.1"/>
</dbReference>
<evidence type="ECO:0000313" key="2">
    <source>
        <dbReference type="EMBL" id="PFE06791.1"/>
    </source>
</evidence>
<feature type="transmembrane region" description="Helical" evidence="1">
    <location>
        <begin position="153"/>
        <end position="175"/>
    </location>
</feature>
<accession>A0A2A8ZSP0</accession>
<feature type="transmembrane region" description="Helical" evidence="1">
    <location>
        <begin position="27"/>
        <end position="46"/>
    </location>
</feature>